<dbReference type="Proteomes" id="UP000179106">
    <property type="component" value="Unassembled WGS sequence"/>
</dbReference>
<feature type="transmembrane region" description="Helical" evidence="1">
    <location>
        <begin position="53"/>
        <end position="78"/>
    </location>
</feature>
<dbReference type="EMBL" id="MHNW01000007">
    <property type="protein sequence ID" value="OGZ54369.1"/>
    <property type="molecule type" value="Genomic_DNA"/>
</dbReference>
<keyword evidence="1" id="KW-0472">Membrane</keyword>
<accession>A0A1G2GW49</accession>
<evidence type="ECO:0008006" key="4">
    <source>
        <dbReference type="Google" id="ProtNLM"/>
    </source>
</evidence>
<evidence type="ECO:0000256" key="1">
    <source>
        <dbReference type="SAM" id="Phobius"/>
    </source>
</evidence>
<keyword evidence="1" id="KW-0812">Transmembrane</keyword>
<name>A0A1G2GW49_9BACT</name>
<evidence type="ECO:0000313" key="2">
    <source>
        <dbReference type="EMBL" id="OGZ54369.1"/>
    </source>
</evidence>
<proteinExistence type="predicted"/>
<protein>
    <recommendedName>
        <fullName evidence="4">DUF1648 domain-containing protein</fullName>
    </recommendedName>
</protein>
<reference evidence="2 3" key="1">
    <citation type="journal article" date="2016" name="Nat. Commun.">
        <title>Thousands of microbial genomes shed light on interconnected biogeochemical processes in an aquifer system.</title>
        <authorList>
            <person name="Anantharaman K."/>
            <person name="Brown C.T."/>
            <person name="Hug L.A."/>
            <person name="Sharon I."/>
            <person name="Castelle C.J."/>
            <person name="Probst A.J."/>
            <person name="Thomas B.C."/>
            <person name="Singh A."/>
            <person name="Wilkins M.J."/>
            <person name="Karaoz U."/>
            <person name="Brodie E.L."/>
            <person name="Williams K.H."/>
            <person name="Hubbard S.S."/>
            <person name="Banfield J.F."/>
        </authorList>
    </citation>
    <scope>NUCLEOTIDE SEQUENCE [LARGE SCALE GENOMIC DNA]</scope>
</reference>
<comment type="caution">
    <text evidence="2">The sequence shown here is derived from an EMBL/GenBank/DDBJ whole genome shotgun (WGS) entry which is preliminary data.</text>
</comment>
<evidence type="ECO:0000313" key="3">
    <source>
        <dbReference type="Proteomes" id="UP000179106"/>
    </source>
</evidence>
<keyword evidence="1" id="KW-1133">Transmembrane helix</keyword>
<gene>
    <name evidence="2" type="ORF">A3B25_01750</name>
</gene>
<organism evidence="2 3">
    <name type="scientific">Candidatus Ryanbacteria bacterium RIFCSPLOWO2_01_FULL_48_26</name>
    <dbReference type="NCBI Taxonomy" id="1802126"/>
    <lineage>
        <taxon>Bacteria</taxon>
        <taxon>Candidatus Ryaniibacteriota</taxon>
    </lineage>
</organism>
<dbReference type="AlphaFoldDB" id="A0A1G2GW49"/>
<feature type="transmembrane region" description="Helical" evidence="1">
    <location>
        <begin position="90"/>
        <end position="112"/>
    </location>
</feature>
<dbReference type="STRING" id="1802126.A3B25_01750"/>
<sequence>MIRKMSQSKVLSGVFLASFGLVSGAVIWAYVATKNIEGPIVVHFNNSDGISQTGTFFDLLLIGVTSAVMVVVNFILALELEARDLFLGKIVAAATFFLSILIFIAFAAIISVN</sequence>